<dbReference type="InterPro" id="IPR010345">
    <property type="entry name" value="IL-17_fam"/>
</dbReference>
<evidence type="ECO:0000256" key="4">
    <source>
        <dbReference type="ARBA" id="ARBA00022729"/>
    </source>
</evidence>
<keyword evidence="3" id="KW-0964">Secreted</keyword>
<evidence type="ECO:0000256" key="3">
    <source>
        <dbReference type="ARBA" id="ARBA00022525"/>
    </source>
</evidence>
<accession>A0AAV4B9G7</accession>
<protein>
    <submittedName>
        <fullName evidence="7">Interleukin-17d</fullName>
    </submittedName>
</protein>
<comment type="subcellular location">
    <subcellularLocation>
        <location evidence="1">Secreted</location>
    </subcellularLocation>
</comment>
<dbReference type="GO" id="GO:0005576">
    <property type="term" value="C:extracellular region"/>
    <property type="evidence" value="ECO:0007669"/>
    <property type="project" value="UniProtKB-SubCell"/>
</dbReference>
<feature type="chain" id="PRO_5043326974" evidence="6">
    <location>
        <begin position="28"/>
        <end position="324"/>
    </location>
</feature>
<comment type="caution">
    <text evidence="7">The sequence shown here is derived from an EMBL/GenBank/DDBJ whole genome shotgun (WGS) entry which is preliminary data.</text>
</comment>
<organism evidence="7 8">
    <name type="scientific">Plakobranchus ocellatus</name>
    <dbReference type="NCBI Taxonomy" id="259542"/>
    <lineage>
        <taxon>Eukaryota</taxon>
        <taxon>Metazoa</taxon>
        <taxon>Spiralia</taxon>
        <taxon>Lophotrochozoa</taxon>
        <taxon>Mollusca</taxon>
        <taxon>Gastropoda</taxon>
        <taxon>Heterobranchia</taxon>
        <taxon>Euthyneura</taxon>
        <taxon>Panpulmonata</taxon>
        <taxon>Sacoglossa</taxon>
        <taxon>Placobranchoidea</taxon>
        <taxon>Plakobranchidae</taxon>
        <taxon>Plakobranchus</taxon>
    </lineage>
</organism>
<sequence>MESLSVKKNTVLSAALIFFALLATAESHGIGAAINTDYDLVATGSNARGSRGAFWFLSDPDWRAQYGHTVNETSEHEALNVRIHRSAHRPQYQYRQRVKSAPISQVLLEKRHRDHAQRTRGATLESNASQKSAATTSSTPIVTIVDADSSGSNPFLRLKRNIPSLSPISCPIPSNLPAQVRDLNSFLADPQYIGVIPTQDSYVSLPSDQPQTGCPAATGSWWPRPEINLRSTCPWVWQVLDNGPDAYPRYIRKAKCMCQRCIDARAHSCHEIRQAVTIFRLKSCQDGLAVMEKDVVTVTLGCFCAAPEPNTAQSATTQTLPLTD</sequence>
<proteinExistence type="inferred from homology"/>
<dbReference type="Proteomes" id="UP000735302">
    <property type="component" value="Unassembled WGS sequence"/>
</dbReference>
<dbReference type="EMBL" id="BLXT01004630">
    <property type="protein sequence ID" value="GFO15767.1"/>
    <property type="molecule type" value="Genomic_DNA"/>
</dbReference>
<gene>
    <name evidence="7" type="ORF">PoB_004227200</name>
</gene>
<feature type="region of interest" description="Disordered" evidence="5">
    <location>
        <begin position="112"/>
        <end position="137"/>
    </location>
</feature>
<name>A0AAV4B9G7_9GAST</name>
<dbReference type="Gene3D" id="2.10.90.10">
    <property type="entry name" value="Cystine-knot cytokines"/>
    <property type="match status" value="1"/>
</dbReference>
<evidence type="ECO:0000256" key="5">
    <source>
        <dbReference type="SAM" id="MobiDB-lite"/>
    </source>
</evidence>
<dbReference type="SUPFAM" id="SSF57501">
    <property type="entry name" value="Cystine-knot cytokines"/>
    <property type="match status" value="1"/>
</dbReference>
<comment type="similarity">
    <text evidence="2">Belongs to the IL-17 family.</text>
</comment>
<evidence type="ECO:0000313" key="8">
    <source>
        <dbReference type="Proteomes" id="UP000735302"/>
    </source>
</evidence>
<dbReference type="GO" id="GO:0005125">
    <property type="term" value="F:cytokine activity"/>
    <property type="evidence" value="ECO:0007669"/>
    <property type="project" value="InterPro"/>
</dbReference>
<reference evidence="7 8" key="1">
    <citation type="journal article" date="2021" name="Elife">
        <title>Chloroplast acquisition without the gene transfer in kleptoplastic sea slugs, Plakobranchus ocellatus.</title>
        <authorList>
            <person name="Maeda T."/>
            <person name="Takahashi S."/>
            <person name="Yoshida T."/>
            <person name="Shimamura S."/>
            <person name="Takaki Y."/>
            <person name="Nagai Y."/>
            <person name="Toyoda A."/>
            <person name="Suzuki Y."/>
            <person name="Arimoto A."/>
            <person name="Ishii H."/>
            <person name="Satoh N."/>
            <person name="Nishiyama T."/>
            <person name="Hasebe M."/>
            <person name="Maruyama T."/>
            <person name="Minagawa J."/>
            <person name="Obokata J."/>
            <person name="Shigenobu S."/>
        </authorList>
    </citation>
    <scope>NUCLEOTIDE SEQUENCE [LARGE SCALE GENOMIC DNA]</scope>
</reference>
<dbReference type="Pfam" id="PF06083">
    <property type="entry name" value="IL17"/>
    <property type="match status" value="1"/>
</dbReference>
<evidence type="ECO:0000256" key="1">
    <source>
        <dbReference type="ARBA" id="ARBA00004613"/>
    </source>
</evidence>
<keyword evidence="8" id="KW-1185">Reference proteome</keyword>
<dbReference type="InterPro" id="IPR029034">
    <property type="entry name" value="Cystine-knot_cytokine"/>
</dbReference>
<keyword evidence="4 6" id="KW-0732">Signal</keyword>
<evidence type="ECO:0000313" key="7">
    <source>
        <dbReference type="EMBL" id="GFO15767.1"/>
    </source>
</evidence>
<feature type="compositionally biased region" description="Low complexity" evidence="5">
    <location>
        <begin position="126"/>
        <end position="137"/>
    </location>
</feature>
<dbReference type="AlphaFoldDB" id="A0AAV4B9G7"/>
<evidence type="ECO:0000256" key="6">
    <source>
        <dbReference type="SAM" id="SignalP"/>
    </source>
</evidence>
<evidence type="ECO:0000256" key="2">
    <source>
        <dbReference type="ARBA" id="ARBA00007236"/>
    </source>
</evidence>
<feature type="signal peptide" evidence="6">
    <location>
        <begin position="1"/>
        <end position="27"/>
    </location>
</feature>